<reference evidence="14" key="1">
    <citation type="journal article" date="2012" name="Nature">
        <title>The tomato genome sequence provides insights into fleshy fruit evolution.</title>
        <authorList>
            <consortium name="Tomato Genome Consortium"/>
        </authorList>
    </citation>
    <scope>NUCLEOTIDE SEQUENCE [LARGE SCALE GENOMIC DNA]</scope>
    <source>
        <strain evidence="14">cv. Heinz 1706</strain>
    </source>
</reference>
<dbReference type="FunCoup" id="A0A3Q7HJ28">
    <property type="interactions" value="73"/>
</dbReference>
<evidence type="ECO:0000256" key="5">
    <source>
        <dbReference type="ARBA" id="ARBA00022525"/>
    </source>
</evidence>
<dbReference type="GO" id="GO:0005840">
    <property type="term" value="C:ribosome"/>
    <property type="evidence" value="ECO:0007669"/>
    <property type="project" value="UniProtKB-KW"/>
</dbReference>
<dbReference type="SUPFAM" id="SSF51126">
    <property type="entry name" value="Pectin lyase-like"/>
    <property type="match status" value="1"/>
</dbReference>
<dbReference type="EnsemblPlants" id="Solyc08g014560.2.1">
    <property type="protein sequence ID" value="Solyc08g014560.2.1"/>
    <property type="gene ID" value="Solyc08g014560.2"/>
</dbReference>
<comment type="similarity">
    <text evidence="2 12">Belongs to the glycosyl hydrolase 28 family.</text>
</comment>
<dbReference type="Gene3D" id="3.90.930.12">
    <property type="entry name" value="Ribosomal protein L6, alpha-beta domain"/>
    <property type="match status" value="2"/>
</dbReference>
<keyword evidence="8" id="KW-0687">Ribonucleoprotein</keyword>
<dbReference type="Gramene" id="Solyc08g014560.2.1">
    <property type="protein sequence ID" value="Solyc08g014560.2.1"/>
    <property type="gene ID" value="Solyc08g014560.2"/>
</dbReference>
<sequence>MKTILSSETMDIPDGITIKVKAKQIEVEGPRGKLTRNFKHLNLDFQLIKDEETGKKKLKIDAWFGSRKTTAAIRTALSHVENLITGVTKGYRYKMRFVYAHFPINASISGGNKSIEIRNFLGEKKVRKVDMLDGVTVVRSEKVKDELVLDGNDIELVSRSAALINQKCHVKNKDIRKFLDGIYVSEKGRIVEEEPGIDFDLGVKLWIRIGGRISNQVLRLDLDSGVGWSQIWGRELRLNPRSRAYNVVNFGAKGDGKTDSTAPFLRAWMSACSSTSPSNVYVPKGTYLIRPVTFTGPCRSRIEFRNDGTIVAPVDYNVIGGSNFWILFYKVSRLSIYGGTIDAKGHSFWSCRRSGHSCPPGARSITLLWCDNVVVSGLKSLNSQIMNMAIDYSSHVRVEKIRIRSPGGSPNTDGIHIENSRDVTITDSIIQTGDDCISIGTGSMNMWIQKIGCGPGHGISIGSLANSLNEAGVQNITVANSVFTKTQNGVRVKSWARPSNSYAKNVIFRNLVMRNVGYPILIDQNYCPDKNCPHQNSGVKVSQVTYKNIKGTSSTQEAIKLDCSQTNPCSGITLQDIKLTFVDPRLKRQALTYCKNAQGTHRGTILPRSCF</sequence>
<feature type="active site" evidence="11">
    <location>
        <position position="457"/>
    </location>
</feature>
<keyword evidence="9 12" id="KW-0326">Glycosidase</keyword>
<feature type="domain" description="Large ribosomal subunit protein uL6 alpha-beta" evidence="13">
    <location>
        <begin position="12"/>
        <end position="90"/>
    </location>
</feature>
<dbReference type="InterPro" id="IPR006626">
    <property type="entry name" value="PbH1"/>
</dbReference>
<comment type="subcellular location">
    <subcellularLocation>
        <location evidence="1">Secreted</location>
        <location evidence="1">Cell wall</location>
    </subcellularLocation>
</comment>
<keyword evidence="6 12" id="KW-0378">Hydrolase</keyword>
<evidence type="ECO:0000256" key="10">
    <source>
        <dbReference type="ARBA" id="ARBA00023316"/>
    </source>
</evidence>
<dbReference type="GO" id="GO:0006412">
    <property type="term" value="P:translation"/>
    <property type="evidence" value="ECO:0007669"/>
    <property type="project" value="InterPro"/>
</dbReference>
<keyword evidence="5" id="KW-0964">Secreted</keyword>
<evidence type="ECO:0000256" key="2">
    <source>
        <dbReference type="ARBA" id="ARBA00008834"/>
    </source>
</evidence>
<comment type="similarity">
    <text evidence="3">Belongs to the universal ribosomal protein uL6 family.</text>
</comment>
<organism evidence="14">
    <name type="scientific">Solanum lycopersicum</name>
    <name type="common">Tomato</name>
    <name type="synonym">Lycopersicon esculentum</name>
    <dbReference type="NCBI Taxonomy" id="4081"/>
    <lineage>
        <taxon>Eukaryota</taxon>
        <taxon>Viridiplantae</taxon>
        <taxon>Streptophyta</taxon>
        <taxon>Embryophyta</taxon>
        <taxon>Tracheophyta</taxon>
        <taxon>Spermatophyta</taxon>
        <taxon>Magnoliopsida</taxon>
        <taxon>eudicotyledons</taxon>
        <taxon>Gunneridae</taxon>
        <taxon>Pentapetalae</taxon>
        <taxon>asterids</taxon>
        <taxon>lamiids</taxon>
        <taxon>Solanales</taxon>
        <taxon>Solanaceae</taxon>
        <taxon>Solanoideae</taxon>
        <taxon>Solaneae</taxon>
        <taxon>Solanum</taxon>
        <taxon>Solanum subgen. Lycopersicon</taxon>
    </lineage>
</organism>
<keyword evidence="4" id="KW-0134">Cell wall</keyword>
<dbReference type="GO" id="GO:0005975">
    <property type="term" value="P:carbohydrate metabolic process"/>
    <property type="evidence" value="ECO:0007669"/>
    <property type="project" value="InterPro"/>
</dbReference>
<dbReference type="Proteomes" id="UP000004994">
    <property type="component" value="Chromosome 8"/>
</dbReference>
<dbReference type="InterPro" id="IPR036789">
    <property type="entry name" value="Ribosomal_uL6-like_a/b-dom_sf"/>
</dbReference>
<dbReference type="PROSITE" id="PS00700">
    <property type="entry name" value="RIBOSOMAL_L6_2"/>
    <property type="match status" value="1"/>
</dbReference>
<keyword evidence="7" id="KW-0689">Ribosomal protein</keyword>
<dbReference type="GO" id="GO:0004650">
    <property type="term" value="F:polygalacturonase activity"/>
    <property type="evidence" value="ECO:0007669"/>
    <property type="project" value="InterPro"/>
</dbReference>
<dbReference type="InterPro" id="IPR002359">
    <property type="entry name" value="Ribosomal_uL6_CS2"/>
</dbReference>
<dbReference type="InterPro" id="IPR012334">
    <property type="entry name" value="Pectin_lyas_fold"/>
</dbReference>
<evidence type="ECO:0000259" key="13">
    <source>
        <dbReference type="Pfam" id="PF00347"/>
    </source>
</evidence>
<dbReference type="InParanoid" id="A0A3Q7HJ28"/>
<dbReference type="AlphaFoldDB" id="A0A3Q7HJ28"/>
<evidence type="ECO:0000313" key="15">
    <source>
        <dbReference type="Proteomes" id="UP000004994"/>
    </source>
</evidence>
<dbReference type="Gene3D" id="2.160.20.10">
    <property type="entry name" value="Single-stranded right-handed beta-helix, Pectin lyase-like"/>
    <property type="match status" value="1"/>
</dbReference>
<dbReference type="PROSITE" id="PS00502">
    <property type="entry name" value="POLYGALACTURONASE"/>
    <property type="match status" value="1"/>
</dbReference>
<accession>A0A3Q7HJ28</accession>
<protein>
    <recommendedName>
        <fullName evidence="13">Large ribosomal subunit protein uL6 alpha-beta domain-containing protein</fullName>
    </recommendedName>
</protein>
<dbReference type="InterPro" id="IPR000743">
    <property type="entry name" value="Glyco_hydro_28"/>
</dbReference>
<reference evidence="14" key="2">
    <citation type="submission" date="2019-01" db="UniProtKB">
        <authorList>
            <consortium name="EnsemblPlants"/>
        </authorList>
    </citation>
    <scope>IDENTIFICATION</scope>
    <source>
        <strain evidence="14">cv. Heinz 1706</strain>
    </source>
</reference>
<dbReference type="FunFam" id="3.90.930.12:FF:000003">
    <property type="entry name" value="60S ribosomal protein L9"/>
    <property type="match status" value="1"/>
</dbReference>
<evidence type="ECO:0000256" key="8">
    <source>
        <dbReference type="ARBA" id="ARBA00023274"/>
    </source>
</evidence>
<keyword evidence="10" id="KW-0961">Cell wall biogenesis/degradation</keyword>
<dbReference type="Pfam" id="PF00295">
    <property type="entry name" value="Glyco_hydro_28"/>
    <property type="match status" value="1"/>
</dbReference>
<dbReference type="InterPro" id="IPR020040">
    <property type="entry name" value="Ribosomal_uL6_a/b-dom"/>
</dbReference>
<dbReference type="PaxDb" id="4081-Solyc08g014560.1.1"/>
<dbReference type="Pfam" id="PF00347">
    <property type="entry name" value="Ribosomal_L6"/>
    <property type="match status" value="2"/>
</dbReference>
<evidence type="ECO:0000256" key="7">
    <source>
        <dbReference type="ARBA" id="ARBA00022980"/>
    </source>
</evidence>
<keyword evidence="15" id="KW-1185">Reference proteome</keyword>
<dbReference type="PANTHER" id="PTHR31375">
    <property type="match status" value="1"/>
</dbReference>
<evidence type="ECO:0000256" key="6">
    <source>
        <dbReference type="ARBA" id="ARBA00022801"/>
    </source>
</evidence>
<feature type="domain" description="Large ribosomal subunit protein uL6 alpha-beta" evidence="13">
    <location>
        <begin position="102"/>
        <end position="181"/>
    </location>
</feature>
<dbReference type="GO" id="GO:0003735">
    <property type="term" value="F:structural constituent of ribosome"/>
    <property type="evidence" value="ECO:0007669"/>
    <property type="project" value="InterPro"/>
</dbReference>
<dbReference type="InterPro" id="IPR011050">
    <property type="entry name" value="Pectin_lyase_fold/virulence"/>
</dbReference>
<evidence type="ECO:0000256" key="12">
    <source>
        <dbReference type="RuleBase" id="RU361169"/>
    </source>
</evidence>
<evidence type="ECO:0000256" key="4">
    <source>
        <dbReference type="ARBA" id="ARBA00022512"/>
    </source>
</evidence>
<dbReference type="GO" id="GO:0019843">
    <property type="term" value="F:rRNA binding"/>
    <property type="evidence" value="ECO:0007669"/>
    <property type="project" value="InterPro"/>
</dbReference>
<dbReference type="GO" id="GO:0071555">
    <property type="term" value="P:cell wall organization"/>
    <property type="evidence" value="ECO:0007669"/>
    <property type="project" value="UniProtKB-KW"/>
</dbReference>
<evidence type="ECO:0000313" key="14">
    <source>
        <dbReference type="EnsemblPlants" id="Solyc08g014560.2.1"/>
    </source>
</evidence>
<proteinExistence type="inferred from homology"/>
<evidence type="ECO:0000256" key="3">
    <source>
        <dbReference type="ARBA" id="ARBA00009356"/>
    </source>
</evidence>
<dbReference type="FunFam" id="2.160.20.10:FF:000004">
    <property type="entry name" value="Pectin lyase-like superfamily protein"/>
    <property type="match status" value="1"/>
</dbReference>
<dbReference type="SMART" id="SM00710">
    <property type="entry name" value="PbH1"/>
    <property type="match status" value="4"/>
</dbReference>
<evidence type="ECO:0000256" key="9">
    <source>
        <dbReference type="ARBA" id="ARBA00023295"/>
    </source>
</evidence>
<evidence type="ECO:0000256" key="1">
    <source>
        <dbReference type="ARBA" id="ARBA00004191"/>
    </source>
</evidence>
<evidence type="ECO:0000256" key="11">
    <source>
        <dbReference type="PROSITE-ProRule" id="PRU10052"/>
    </source>
</evidence>
<dbReference type="SUPFAM" id="SSF56053">
    <property type="entry name" value="Ribosomal protein L6"/>
    <property type="match status" value="2"/>
</dbReference>
<dbReference type="STRING" id="4081.A0A3Q7HJ28"/>
<dbReference type="FunFam" id="3.90.930.12:FF:000004">
    <property type="entry name" value="60S ribosomal protein L9"/>
    <property type="match status" value="1"/>
</dbReference>
<name>A0A3Q7HJ28_SOLLC</name>
<dbReference type="GO" id="GO:1990904">
    <property type="term" value="C:ribonucleoprotein complex"/>
    <property type="evidence" value="ECO:0007669"/>
    <property type="project" value="UniProtKB-KW"/>
</dbReference>